<evidence type="ECO:0000313" key="2">
    <source>
        <dbReference type="EMBL" id="SFL72319.1"/>
    </source>
</evidence>
<feature type="transmembrane region" description="Helical" evidence="1">
    <location>
        <begin position="24"/>
        <end position="47"/>
    </location>
</feature>
<accession>A0A1I4K0L0</accession>
<evidence type="ECO:0000256" key="1">
    <source>
        <dbReference type="SAM" id="Phobius"/>
    </source>
</evidence>
<dbReference type="EMBL" id="FOTR01000003">
    <property type="protein sequence ID" value="SFL72319.1"/>
    <property type="molecule type" value="Genomic_DNA"/>
</dbReference>
<dbReference type="STRING" id="334253.SAMN04487943_103287"/>
<dbReference type="AlphaFoldDB" id="A0A1I4K0L0"/>
<dbReference type="Proteomes" id="UP000198565">
    <property type="component" value="Unassembled WGS sequence"/>
</dbReference>
<organism evidence="2 3">
    <name type="scientific">Gracilibacillus orientalis</name>
    <dbReference type="NCBI Taxonomy" id="334253"/>
    <lineage>
        <taxon>Bacteria</taxon>
        <taxon>Bacillati</taxon>
        <taxon>Bacillota</taxon>
        <taxon>Bacilli</taxon>
        <taxon>Bacillales</taxon>
        <taxon>Bacillaceae</taxon>
        <taxon>Gracilibacillus</taxon>
    </lineage>
</organism>
<protein>
    <submittedName>
        <fullName evidence="2">Uncharacterized protein</fullName>
    </submittedName>
</protein>
<evidence type="ECO:0000313" key="3">
    <source>
        <dbReference type="Proteomes" id="UP000198565"/>
    </source>
</evidence>
<gene>
    <name evidence="2" type="ORF">SAMN04487943_103287</name>
</gene>
<keyword evidence="1" id="KW-1133">Transmembrane helix</keyword>
<keyword evidence="1" id="KW-0812">Transmembrane</keyword>
<name>A0A1I4K0L0_9BACI</name>
<keyword evidence="1" id="KW-0472">Membrane</keyword>
<proteinExistence type="predicted"/>
<sequence length="115" mass="12195">MAPMPAPIPIAIVKNIIGEATKPFIMLLAIVAHLGYGGAFGGALALLIDPVTVKKAVGLSLALWIIMQIIVLPFIGWGVFGSAITPKIAVATLILHLVYGFVFGIFMDRKNIVKD</sequence>
<feature type="transmembrane region" description="Helical" evidence="1">
    <location>
        <begin position="86"/>
        <end position="106"/>
    </location>
</feature>
<reference evidence="3" key="1">
    <citation type="submission" date="2016-10" db="EMBL/GenBank/DDBJ databases">
        <authorList>
            <person name="Varghese N."/>
            <person name="Submissions S."/>
        </authorList>
    </citation>
    <scope>NUCLEOTIDE SEQUENCE [LARGE SCALE GENOMIC DNA]</scope>
    <source>
        <strain evidence="3">CGMCC 1.4250</strain>
    </source>
</reference>
<feature type="transmembrane region" description="Helical" evidence="1">
    <location>
        <begin position="59"/>
        <end position="80"/>
    </location>
</feature>
<keyword evidence="3" id="KW-1185">Reference proteome</keyword>